<dbReference type="PANTHER" id="PTHR43798">
    <property type="entry name" value="MONOACYLGLYCEROL LIPASE"/>
    <property type="match status" value="1"/>
</dbReference>
<dbReference type="GO" id="GO:0016787">
    <property type="term" value="F:hydrolase activity"/>
    <property type="evidence" value="ECO:0007669"/>
    <property type="project" value="UniProtKB-KW"/>
</dbReference>
<reference evidence="3 4" key="1">
    <citation type="submission" date="2023-10" db="EMBL/GenBank/DDBJ databases">
        <title>Development of a sustainable strategy for remediation of hydrocarbon-contaminated territories based on the waste exchange concept.</title>
        <authorList>
            <person name="Krivoruchko A."/>
        </authorList>
    </citation>
    <scope>NUCLEOTIDE SEQUENCE [LARGE SCALE GENOMIC DNA]</scope>
    <source>
        <strain evidence="3 4">IEGM 1266</strain>
    </source>
</reference>
<dbReference type="InterPro" id="IPR050266">
    <property type="entry name" value="AB_hydrolase_sf"/>
</dbReference>
<sequence length="274" mass="29748">MNHFHVLTRDGVRIAFHDVGDGPGVLLIHGWSLSGEVWDRQIRVLAESGHRVVAMDLRGHGNSDAPRAGYHIDSLCDDAIEVIDQRALDRVALVGWSLGGLVAMRLACRRPDLARSLVLVASNGVASARHETFPFGVPPEGTLEAMLAAEHADRISFRRKAVGDPFKGSDPEPSVLDWLHRISLQTPSWAAGAALRTLMTTEQVDLLDRLSLPVTQIVGDADPALSVRGARWVRDRLGGELVELDAGHYPMLECPDEFDEALLAGLRTGAGLRS</sequence>
<dbReference type="PANTHER" id="PTHR43798:SF31">
    <property type="entry name" value="AB HYDROLASE SUPERFAMILY PROTEIN YCLE"/>
    <property type="match status" value="1"/>
</dbReference>
<evidence type="ECO:0000256" key="1">
    <source>
        <dbReference type="ARBA" id="ARBA00022801"/>
    </source>
</evidence>
<accession>A0ABU4DE09</accession>
<proteinExistence type="predicted"/>
<evidence type="ECO:0000313" key="4">
    <source>
        <dbReference type="Proteomes" id="UP001185779"/>
    </source>
</evidence>
<dbReference type="Gene3D" id="3.40.50.1820">
    <property type="entry name" value="alpha/beta hydrolase"/>
    <property type="match status" value="1"/>
</dbReference>
<dbReference type="EMBL" id="JAWLKI010000011">
    <property type="protein sequence ID" value="MDV6307970.1"/>
    <property type="molecule type" value="Genomic_DNA"/>
</dbReference>
<protein>
    <submittedName>
        <fullName evidence="3">Alpha/beta hydrolase</fullName>
    </submittedName>
</protein>
<dbReference type="InterPro" id="IPR000639">
    <property type="entry name" value="Epox_hydrolase-like"/>
</dbReference>
<gene>
    <name evidence="3" type="ORF">R3P94_11655</name>
</gene>
<name>A0ABU4DE09_9ACTN</name>
<keyword evidence="1 3" id="KW-0378">Hydrolase</keyword>
<feature type="domain" description="AB hydrolase-1" evidence="2">
    <location>
        <begin position="25"/>
        <end position="253"/>
    </location>
</feature>
<dbReference type="SUPFAM" id="SSF53474">
    <property type="entry name" value="alpha/beta-Hydrolases"/>
    <property type="match status" value="1"/>
</dbReference>
<dbReference type="RefSeq" id="WP_096272944.1">
    <property type="nucleotide sequence ID" value="NZ_JASIRD010000003.1"/>
</dbReference>
<evidence type="ECO:0000259" key="2">
    <source>
        <dbReference type="Pfam" id="PF00561"/>
    </source>
</evidence>
<dbReference type="InterPro" id="IPR000073">
    <property type="entry name" value="AB_hydrolase_1"/>
</dbReference>
<organism evidence="3 4">
    <name type="scientific">Gordonia amicalis</name>
    <dbReference type="NCBI Taxonomy" id="89053"/>
    <lineage>
        <taxon>Bacteria</taxon>
        <taxon>Bacillati</taxon>
        <taxon>Actinomycetota</taxon>
        <taxon>Actinomycetes</taxon>
        <taxon>Mycobacteriales</taxon>
        <taxon>Gordoniaceae</taxon>
        <taxon>Gordonia</taxon>
    </lineage>
</organism>
<keyword evidence="4" id="KW-1185">Reference proteome</keyword>
<dbReference type="PRINTS" id="PR00412">
    <property type="entry name" value="EPOXHYDRLASE"/>
</dbReference>
<dbReference type="PRINTS" id="PR00111">
    <property type="entry name" value="ABHYDROLASE"/>
</dbReference>
<evidence type="ECO:0000313" key="3">
    <source>
        <dbReference type="EMBL" id="MDV6307970.1"/>
    </source>
</evidence>
<dbReference type="Proteomes" id="UP001185779">
    <property type="component" value="Unassembled WGS sequence"/>
</dbReference>
<comment type="caution">
    <text evidence="3">The sequence shown here is derived from an EMBL/GenBank/DDBJ whole genome shotgun (WGS) entry which is preliminary data.</text>
</comment>
<dbReference type="Pfam" id="PF00561">
    <property type="entry name" value="Abhydrolase_1"/>
    <property type="match status" value="1"/>
</dbReference>
<dbReference type="InterPro" id="IPR029058">
    <property type="entry name" value="AB_hydrolase_fold"/>
</dbReference>